<gene>
    <name evidence="2" type="ORF">IW245_001240</name>
</gene>
<protein>
    <submittedName>
        <fullName evidence="2">Uncharacterized protein</fullName>
    </submittedName>
</protein>
<dbReference type="EMBL" id="JADOUF010000001">
    <property type="protein sequence ID" value="MBG6135046.1"/>
    <property type="molecule type" value="Genomic_DNA"/>
</dbReference>
<sequence>MADGRRSTASLCVLPDNRVYIARLVILAPFLLVGMVLFFFRLLAGGRDGEGAGGGGALVATVLGLGLPLLYVGGLIVLRLVNARILLDGDRMTVRNAWRWPVFVVPVDDVTGMHSVDVKVGTDQLRPGRIVVTSRSARPFVVDARLWRAEEFHRLVRRLRLPLAERRGVWWERLREEFPGVRMPWSQVHPGVVLAAGTIGTLVYIFVMVNLAFRI</sequence>
<name>A0A8J7GQG2_9ACTN</name>
<comment type="caution">
    <text evidence="2">The sequence shown here is derived from an EMBL/GenBank/DDBJ whole genome shotgun (WGS) entry which is preliminary data.</text>
</comment>
<keyword evidence="3" id="KW-1185">Reference proteome</keyword>
<keyword evidence="1" id="KW-0472">Membrane</keyword>
<evidence type="ECO:0000256" key="1">
    <source>
        <dbReference type="SAM" id="Phobius"/>
    </source>
</evidence>
<feature type="transmembrane region" description="Helical" evidence="1">
    <location>
        <begin position="192"/>
        <end position="213"/>
    </location>
</feature>
<dbReference type="RefSeq" id="WP_197002210.1">
    <property type="nucleotide sequence ID" value="NZ_BONS01000004.1"/>
</dbReference>
<keyword evidence="1" id="KW-1133">Transmembrane helix</keyword>
<keyword evidence="1" id="KW-0812">Transmembrane</keyword>
<accession>A0A8J7GQG2</accession>
<dbReference type="Proteomes" id="UP000622552">
    <property type="component" value="Unassembled WGS sequence"/>
</dbReference>
<proteinExistence type="predicted"/>
<dbReference type="AlphaFoldDB" id="A0A8J7GQG2"/>
<evidence type="ECO:0000313" key="2">
    <source>
        <dbReference type="EMBL" id="MBG6135046.1"/>
    </source>
</evidence>
<organism evidence="2 3">
    <name type="scientific">Longispora fulva</name>
    <dbReference type="NCBI Taxonomy" id="619741"/>
    <lineage>
        <taxon>Bacteria</taxon>
        <taxon>Bacillati</taxon>
        <taxon>Actinomycetota</taxon>
        <taxon>Actinomycetes</taxon>
        <taxon>Micromonosporales</taxon>
        <taxon>Micromonosporaceae</taxon>
        <taxon>Longispora</taxon>
    </lineage>
</organism>
<evidence type="ECO:0000313" key="3">
    <source>
        <dbReference type="Proteomes" id="UP000622552"/>
    </source>
</evidence>
<feature type="transmembrane region" description="Helical" evidence="1">
    <location>
        <begin position="20"/>
        <end position="44"/>
    </location>
</feature>
<feature type="transmembrane region" description="Helical" evidence="1">
    <location>
        <begin position="56"/>
        <end position="81"/>
    </location>
</feature>
<reference evidence="2" key="1">
    <citation type="submission" date="2020-11" db="EMBL/GenBank/DDBJ databases">
        <title>Sequencing the genomes of 1000 actinobacteria strains.</title>
        <authorList>
            <person name="Klenk H.-P."/>
        </authorList>
    </citation>
    <scope>NUCLEOTIDE SEQUENCE</scope>
    <source>
        <strain evidence="2">DSM 45356</strain>
    </source>
</reference>